<feature type="domain" description="HTH iclR-type" evidence="6">
    <location>
        <begin position="21"/>
        <end position="45"/>
    </location>
</feature>
<keyword evidence="2" id="KW-0805">Transcription regulation</keyword>
<proteinExistence type="inferred from homology"/>
<dbReference type="InterPro" id="IPR037171">
    <property type="entry name" value="NagB/RpiA_transferase-like"/>
</dbReference>
<feature type="domain" description="Sugar-binding" evidence="5">
    <location>
        <begin position="66"/>
        <end position="320"/>
    </location>
</feature>
<evidence type="ECO:0000256" key="3">
    <source>
        <dbReference type="ARBA" id="ARBA00023125"/>
    </source>
</evidence>
<organism evidence="7">
    <name type="scientific">Anaerostipes caccae</name>
    <dbReference type="NCBI Taxonomy" id="105841"/>
    <lineage>
        <taxon>Bacteria</taxon>
        <taxon>Bacillati</taxon>
        <taxon>Bacillota</taxon>
        <taxon>Clostridia</taxon>
        <taxon>Lachnospirales</taxon>
        <taxon>Lachnospiraceae</taxon>
        <taxon>Anaerostipes</taxon>
    </lineage>
</organism>
<dbReference type="InterPro" id="IPR005471">
    <property type="entry name" value="Tscrpt_reg_IclR_N"/>
</dbReference>
<dbReference type="GO" id="GO:0030246">
    <property type="term" value="F:carbohydrate binding"/>
    <property type="evidence" value="ECO:0007669"/>
    <property type="project" value="InterPro"/>
</dbReference>
<dbReference type="PANTHER" id="PTHR34294:SF1">
    <property type="entry name" value="TRANSCRIPTIONAL REGULATOR LSRR"/>
    <property type="match status" value="1"/>
</dbReference>
<evidence type="ECO:0000256" key="1">
    <source>
        <dbReference type="ARBA" id="ARBA00010466"/>
    </source>
</evidence>
<dbReference type="InterPro" id="IPR051054">
    <property type="entry name" value="SorC_transcr_regulators"/>
</dbReference>
<dbReference type="EMBL" id="CACRSQ010000007">
    <property type="protein sequence ID" value="VYT31764.1"/>
    <property type="molecule type" value="Genomic_DNA"/>
</dbReference>
<dbReference type="SUPFAM" id="SSF100950">
    <property type="entry name" value="NagB/RpiA/CoA transferase-like"/>
    <property type="match status" value="1"/>
</dbReference>
<dbReference type="GO" id="GO:0006355">
    <property type="term" value="P:regulation of DNA-templated transcription"/>
    <property type="evidence" value="ECO:0007669"/>
    <property type="project" value="InterPro"/>
</dbReference>
<sequence>MRKIIDDERLIYQCCSLYYEEHMGQSQIAKHLGISKSSVSRMLQTGRELEIVEIKVRHLAQYMYEDLEEELKKKYHLKDVVVAESSPLDSKTERISKLNERAADYLNRLLKDGDYVGVSVGSSIRNLAKTSHEAFHRNCTFVPLVGGISQHTTGMEEVQSNQVAEALAEKYGGNYVSFFSPAVFSNENLMNEFLKEEAVRFIFDYFEKLDIVISGMNIASSMYETVKKLGYVSDDQLDRFKKNGAVCNLILRFLDQNGNTEPFDEYNRKIAGISAEAYKNVEHKLLITGGAGNAAAVKSCIRGNFANILIMDVDCAKALLVD</sequence>
<dbReference type="PANTHER" id="PTHR34294">
    <property type="entry name" value="TRANSCRIPTIONAL REGULATOR-RELATED"/>
    <property type="match status" value="1"/>
</dbReference>
<dbReference type="Pfam" id="PF04198">
    <property type="entry name" value="Sugar-bind"/>
    <property type="match status" value="1"/>
</dbReference>
<dbReference type="GO" id="GO:0003677">
    <property type="term" value="F:DNA binding"/>
    <property type="evidence" value="ECO:0007669"/>
    <property type="project" value="UniProtKB-KW"/>
</dbReference>
<dbReference type="InterPro" id="IPR007324">
    <property type="entry name" value="Sugar-bd_dom_put"/>
</dbReference>
<keyword evidence="4" id="KW-0804">Transcription</keyword>
<gene>
    <name evidence="7" type="primary">sorC_4</name>
    <name evidence="7" type="ORF">ACLFYP115_02660</name>
</gene>
<evidence type="ECO:0000256" key="4">
    <source>
        <dbReference type="ARBA" id="ARBA00023163"/>
    </source>
</evidence>
<dbReference type="InterPro" id="IPR013324">
    <property type="entry name" value="RNA_pol_sigma_r3/r4-like"/>
</dbReference>
<accession>A0A6N2VNC1</accession>
<dbReference type="SUPFAM" id="SSF88659">
    <property type="entry name" value="Sigma3 and sigma4 domains of RNA polymerase sigma factors"/>
    <property type="match status" value="1"/>
</dbReference>
<dbReference type="Gene3D" id="1.10.10.60">
    <property type="entry name" value="Homeodomain-like"/>
    <property type="match status" value="1"/>
</dbReference>
<dbReference type="Pfam" id="PF09339">
    <property type="entry name" value="HTH_IclR"/>
    <property type="match status" value="1"/>
</dbReference>
<dbReference type="AlphaFoldDB" id="A0A6N2VNC1"/>
<evidence type="ECO:0000259" key="5">
    <source>
        <dbReference type="Pfam" id="PF04198"/>
    </source>
</evidence>
<protein>
    <submittedName>
        <fullName evidence="7">Sorbitol operon regulator</fullName>
    </submittedName>
</protein>
<name>A0A6N2VNC1_9FIRM</name>
<dbReference type="Gene3D" id="3.40.50.1360">
    <property type="match status" value="1"/>
</dbReference>
<evidence type="ECO:0000313" key="7">
    <source>
        <dbReference type="EMBL" id="VYT31764.1"/>
    </source>
</evidence>
<comment type="similarity">
    <text evidence="1">Belongs to the SorC transcriptional regulatory family.</text>
</comment>
<dbReference type="GeneID" id="69469810"/>
<evidence type="ECO:0000256" key="2">
    <source>
        <dbReference type="ARBA" id="ARBA00023015"/>
    </source>
</evidence>
<reference evidence="7" key="1">
    <citation type="submission" date="2019-11" db="EMBL/GenBank/DDBJ databases">
        <authorList>
            <person name="Feng L."/>
        </authorList>
    </citation>
    <scope>NUCLEOTIDE SEQUENCE</scope>
    <source>
        <strain evidence="7">AcaccaeLFYP115</strain>
    </source>
</reference>
<keyword evidence="3" id="KW-0238">DNA-binding</keyword>
<evidence type="ECO:0000259" key="6">
    <source>
        <dbReference type="Pfam" id="PF09339"/>
    </source>
</evidence>
<dbReference type="RefSeq" id="WP_006568723.1">
    <property type="nucleotide sequence ID" value="NZ_BAABRZ010000002.1"/>
</dbReference>